<dbReference type="AlphaFoldDB" id="A0A381VX95"/>
<dbReference type="GO" id="GO:0003987">
    <property type="term" value="F:acetate-CoA ligase activity"/>
    <property type="evidence" value="ECO:0007669"/>
    <property type="project" value="TreeGrafter"/>
</dbReference>
<dbReference type="InterPro" id="IPR045851">
    <property type="entry name" value="AMP-bd_C_sf"/>
</dbReference>
<gene>
    <name evidence="2" type="ORF">METZ01_LOCUS97087</name>
</gene>
<dbReference type="Pfam" id="PF13193">
    <property type="entry name" value="AMP-binding_C"/>
    <property type="match status" value="1"/>
</dbReference>
<dbReference type="InterPro" id="IPR025110">
    <property type="entry name" value="AMP-bd_C"/>
</dbReference>
<dbReference type="SUPFAM" id="SSF56801">
    <property type="entry name" value="Acetyl-CoA synthetase-like"/>
    <property type="match status" value="1"/>
</dbReference>
<organism evidence="2">
    <name type="scientific">marine metagenome</name>
    <dbReference type="NCBI Taxonomy" id="408172"/>
    <lineage>
        <taxon>unclassified sequences</taxon>
        <taxon>metagenomes</taxon>
        <taxon>ecological metagenomes</taxon>
    </lineage>
</organism>
<proteinExistence type="predicted"/>
<dbReference type="GO" id="GO:0006085">
    <property type="term" value="P:acetyl-CoA biosynthetic process"/>
    <property type="evidence" value="ECO:0007669"/>
    <property type="project" value="TreeGrafter"/>
</dbReference>
<accession>A0A381VX95</accession>
<dbReference type="PANTHER" id="PTHR24095">
    <property type="entry name" value="ACETYL-COENZYME A SYNTHETASE"/>
    <property type="match status" value="1"/>
</dbReference>
<dbReference type="Gene3D" id="3.30.300.30">
    <property type="match status" value="1"/>
</dbReference>
<feature type="domain" description="AMP-binding enzyme C-terminal" evidence="1">
    <location>
        <begin position="5"/>
        <end position="83"/>
    </location>
</feature>
<sequence length="128" mass="14044">MGTIEVESACLKHPAVAECGVVGRPDETRGEVIAGFIVLKNDHTPSDELRQEIIIKVRHELGPIAVIGELNFVSMLPKTRSGKIMRRVLRAVITDQDPGDITTIEDEGSVEEARQAWQHMKDEMGAGT</sequence>
<protein>
    <recommendedName>
        <fullName evidence="1">AMP-binding enzyme C-terminal domain-containing protein</fullName>
    </recommendedName>
</protein>
<evidence type="ECO:0000313" key="2">
    <source>
        <dbReference type="EMBL" id="SVA44233.1"/>
    </source>
</evidence>
<dbReference type="PANTHER" id="PTHR24095:SF232">
    <property type="entry name" value="ACETYL-COENZYME A SYNTHETASE"/>
    <property type="match status" value="1"/>
</dbReference>
<evidence type="ECO:0000259" key="1">
    <source>
        <dbReference type="Pfam" id="PF13193"/>
    </source>
</evidence>
<dbReference type="EMBL" id="UINC01009894">
    <property type="protein sequence ID" value="SVA44233.1"/>
    <property type="molecule type" value="Genomic_DNA"/>
</dbReference>
<reference evidence="2" key="1">
    <citation type="submission" date="2018-05" db="EMBL/GenBank/DDBJ databases">
        <authorList>
            <person name="Lanie J.A."/>
            <person name="Ng W.-L."/>
            <person name="Kazmierczak K.M."/>
            <person name="Andrzejewski T.M."/>
            <person name="Davidsen T.M."/>
            <person name="Wayne K.J."/>
            <person name="Tettelin H."/>
            <person name="Glass J.I."/>
            <person name="Rusch D."/>
            <person name="Podicherti R."/>
            <person name="Tsui H.-C.T."/>
            <person name="Winkler M.E."/>
        </authorList>
    </citation>
    <scope>NUCLEOTIDE SEQUENCE</scope>
</reference>
<name>A0A381VX95_9ZZZZ</name>